<proteinExistence type="predicted"/>
<protein>
    <submittedName>
        <fullName evidence="1">Uncharacterized protein</fullName>
    </submittedName>
</protein>
<comment type="caution">
    <text evidence="1">The sequence shown here is derived from an EMBL/GenBank/DDBJ whole genome shotgun (WGS) entry which is preliminary data.</text>
</comment>
<accession>A0ABM9SVF1</accession>
<keyword evidence="2" id="KW-1185">Reference proteome</keyword>
<dbReference type="Proteomes" id="UP000038647">
    <property type="component" value="Unassembled WGS sequence"/>
</dbReference>
<organism evidence="1 2">
    <name type="scientific">Yersinia aldovae</name>
    <dbReference type="NCBI Taxonomy" id="29483"/>
    <lineage>
        <taxon>Bacteria</taxon>
        <taxon>Pseudomonadati</taxon>
        <taxon>Pseudomonadota</taxon>
        <taxon>Gammaproteobacteria</taxon>
        <taxon>Enterobacterales</taxon>
        <taxon>Yersiniaceae</taxon>
        <taxon>Yersinia</taxon>
    </lineage>
</organism>
<name>A0ABM9SVF1_YERAL</name>
<reference evidence="1 2" key="1">
    <citation type="submission" date="2015-03" db="EMBL/GenBank/DDBJ databases">
        <authorList>
            <consortium name="Pathogen Informatics"/>
            <person name="Murphy D."/>
        </authorList>
    </citation>
    <scope>NUCLEOTIDE SEQUENCE [LARGE SCALE GENOMIC DNA]</scope>
    <source>
        <strain evidence="1 2">IP08791</strain>
    </source>
</reference>
<gene>
    <name evidence="1" type="ORF">ERS137966_02630</name>
</gene>
<evidence type="ECO:0000313" key="2">
    <source>
        <dbReference type="Proteomes" id="UP000038647"/>
    </source>
</evidence>
<dbReference type="EMBL" id="CQEH01000011">
    <property type="protein sequence ID" value="CNL23070.1"/>
    <property type="molecule type" value="Genomic_DNA"/>
</dbReference>
<sequence length="174" mass="19069">MLHGKLNSQVFLQERRMLLNSLNIILTKLSKVSLNISEHSNLKRALRLSSKSIVHEWSTVGVGAIKGYSSTIERSAKIVKWMKVGGWVAIGIGGLNVTNKVYDACTTGREGECSKVAVKEYTKFGLSTGLSISGGIAGASIMGGGLCGCGGCNRRYRWRCLRNRRVKFRCMGRR</sequence>
<evidence type="ECO:0000313" key="1">
    <source>
        <dbReference type="EMBL" id="CNL23070.1"/>
    </source>
</evidence>